<dbReference type="Proteomes" id="UP000076798">
    <property type="component" value="Unassembled WGS sequence"/>
</dbReference>
<keyword evidence="1" id="KW-0812">Transmembrane</keyword>
<protein>
    <submittedName>
        <fullName evidence="2">Uncharacterized protein</fullName>
    </submittedName>
</protein>
<feature type="transmembrane region" description="Helical" evidence="1">
    <location>
        <begin position="113"/>
        <end position="139"/>
    </location>
</feature>
<feature type="transmembrane region" description="Helical" evidence="1">
    <location>
        <begin position="79"/>
        <end position="107"/>
    </location>
</feature>
<gene>
    <name evidence="2" type="ORF">SISSUDRAFT_161499</name>
</gene>
<keyword evidence="1" id="KW-1133">Transmembrane helix</keyword>
<name>A0A166AMZ9_9AGAM</name>
<evidence type="ECO:0000256" key="1">
    <source>
        <dbReference type="SAM" id="Phobius"/>
    </source>
</evidence>
<dbReference type="EMBL" id="KV428137">
    <property type="protein sequence ID" value="KZT35495.1"/>
    <property type="molecule type" value="Genomic_DNA"/>
</dbReference>
<keyword evidence="1" id="KW-0472">Membrane</keyword>
<organism evidence="2 3">
    <name type="scientific">Sistotremastrum suecicum HHB10207 ss-3</name>
    <dbReference type="NCBI Taxonomy" id="1314776"/>
    <lineage>
        <taxon>Eukaryota</taxon>
        <taxon>Fungi</taxon>
        <taxon>Dikarya</taxon>
        <taxon>Basidiomycota</taxon>
        <taxon>Agaricomycotina</taxon>
        <taxon>Agaricomycetes</taxon>
        <taxon>Sistotremastrales</taxon>
        <taxon>Sistotremastraceae</taxon>
        <taxon>Sistotremastrum</taxon>
    </lineage>
</organism>
<evidence type="ECO:0000313" key="2">
    <source>
        <dbReference type="EMBL" id="KZT35495.1"/>
    </source>
</evidence>
<dbReference type="AlphaFoldDB" id="A0A166AMZ9"/>
<evidence type="ECO:0000313" key="3">
    <source>
        <dbReference type="Proteomes" id="UP000076798"/>
    </source>
</evidence>
<feature type="transmembrane region" description="Helical" evidence="1">
    <location>
        <begin position="39"/>
        <end position="58"/>
    </location>
</feature>
<reference evidence="2 3" key="1">
    <citation type="journal article" date="2016" name="Mol. Biol. Evol.">
        <title>Comparative Genomics of Early-Diverging Mushroom-Forming Fungi Provides Insights into the Origins of Lignocellulose Decay Capabilities.</title>
        <authorList>
            <person name="Nagy L.G."/>
            <person name="Riley R."/>
            <person name="Tritt A."/>
            <person name="Adam C."/>
            <person name="Daum C."/>
            <person name="Floudas D."/>
            <person name="Sun H."/>
            <person name="Yadav J.S."/>
            <person name="Pangilinan J."/>
            <person name="Larsson K.H."/>
            <person name="Matsuura K."/>
            <person name="Barry K."/>
            <person name="Labutti K."/>
            <person name="Kuo R."/>
            <person name="Ohm R.A."/>
            <person name="Bhattacharya S.S."/>
            <person name="Shirouzu T."/>
            <person name="Yoshinaga Y."/>
            <person name="Martin F.M."/>
            <person name="Grigoriev I.V."/>
            <person name="Hibbett D.S."/>
        </authorList>
    </citation>
    <scope>NUCLEOTIDE SEQUENCE [LARGE SCALE GENOMIC DNA]</scope>
    <source>
        <strain evidence="2 3">HHB10207 ss-3</strain>
    </source>
</reference>
<proteinExistence type="predicted"/>
<sequence length="144" mass="15696">MPSPLLGSRIYIGEDLPPSIRSQPPRVTVDPNSPPRPRWILFAGPIISVLGAFGQLYIKASYRQRSMVTRLAGTWVWRYSSLVSAAWGIVGLGYLIESFVVAFSAYTLGHAEVAMAAFTLLAVTAGFWVYGIVATYNAVDGNEQ</sequence>
<keyword evidence="3" id="KW-1185">Reference proteome</keyword>
<accession>A0A166AMZ9</accession>